<dbReference type="InterPro" id="IPR051681">
    <property type="entry name" value="Ser/Thr_Kinases-Pseudokinases"/>
</dbReference>
<dbReference type="SMART" id="SM00220">
    <property type="entry name" value="S_TKc"/>
    <property type="match status" value="1"/>
</dbReference>
<sequence length="372" mass="42462">MFTAREQEALDEVKKTFIKRGFLIQQAELDLIKSVGRGAAGQTYLAKYKDHDVAVKKYSQDILRNDLPSVINEMKFMLDLEHKNIVPFEGIVLELEPPSVMLVSTFAINGDLLDAIHRRKKFADSPLEEKVVTAMGIAEGLQFIHKAGIIHRDVKCANILLSDSMTPWIADFGFSRLIDRVNTMTGETGSYRYMAPEVIKASKYSDKADVYSFGVCINELFTNEQPFRGTQPYEAARNVVLLGVRPDYRRVPNVTLQKLIRACWQANESRRPSWSLIVGVLQEVLDDIEMEKKLEATRIAENKREFTRVSDTIRGRTDNDRERSKAEKDRDSGKPSSDNDDRGVQRNEDPRNHQPGTDNDTGIRGFFRKFKR</sequence>
<feature type="domain" description="Protein kinase" evidence="2">
    <location>
        <begin position="29"/>
        <end position="285"/>
    </location>
</feature>
<gene>
    <name evidence="3" type="ORF">NDN08_007814</name>
</gene>
<organism evidence="3 4">
    <name type="scientific">Rhodosorus marinus</name>
    <dbReference type="NCBI Taxonomy" id="101924"/>
    <lineage>
        <taxon>Eukaryota</taxon>
        <taxon>Rhodophyta</taxon>
        <taxon>Stylonematophyceae</taxon>
        <taxon>Stylonematales</taxon>
        <taxon>Stylonemataceae</taxon>
        <taxon>Rhodosorus</taxon>
    </lineage>
</organism>
<dbReference type="EMBL" id="JAMWBK010000002">
    <property type="protein sequence ID" value="KAJ8907708.1"/>
    <property type="molecule type" value="Genomic_DNA"/>
</dbReference>
<dbReference type="SUPFAM" id="SSF56112">
    <property type="entry name" value="Protein kinase-like (PK-like)"/>
    <property type="match status" value="1"/>
</dbReference>
<dbReference type="AlphaFoldDB" id="A0AAV8V1E9"/>
<comment type="caution">
    <text evidence="3">The sequence shown here is derived from an EMBL/GenBank/DDBJ whole genome shotgun (WGS) entry which is preliminary data.</text>
</comment>
<dbReference type="InterPro" id="IPR001245">
    <property type="entry name" value="Ser-Thr/Tyr_kinase_cat_dom"/>
</dbReference>
<dbReference type="Pfam" id="PF07714">
    <property type="entry name" value="PK_Tyr_Ser-Thr"/>
    <property type="match status" value="1"/>
</dbReference>
<feature type="region of interest" description="Disordered" evidence="1">
    <location>
        <begin position="310"/>
        <end position="372"/>
    </location>
</feature>
<evidence type="ECO:0000313" key="4">
    <source>
        <dbReference type="Proteomes" id="UP001157974"/>
    </source>
</evidence>
<protein>
    <recommendedName>
        <fullName evidence="2">Protein kinase domain-containing protein</fullName>
    </recommendedName>
</protein>
<dbReference type="PROSITE" id="PS00108">
    <property type="entry name" value="PROTEIN_KINASE_ST"/>
    <property type="match status" value="1"/>
</dbReference>
<evidence type="ECO:0000259" key="2">
    <source>
        <dbReference type="PROSITE" id="PS50011"/>
    </source>
</evidence>
<evidence type="ECO:0000256" key="1">
    <source>
        <dbReference type="SAM" id="MobiDB-lite"/>
    </source>
</evidence>
<dbReference type="InterPro" id="IPR008271">
    <property type="entry name" value="Ser/Thr_kinase_AS"/>
</dbReference>
<reference evidence="3 4" key="1">
    <citation type="journal article" date="2023" name="Nat. Commun.">
        <title>Origin of minicircular mitochondrial genomes in red algae.</title>
        <authorList>
            <person name="Lee Y."/>
            <person name="Cho C.H."/>
            <person name="Lee Y.M."/>
            <person name="Park S.I."/>
            <person name="Yang J.H."/>
            <person name="West J.A."/>
            <person name="Bhattacharya D."/>
            <person name="Yoon H.S."/>
        </authorList>
    </citation>
    <scope>NUCLEOTIDE SEQUENCE [LARGE SCALE GENOMIC DNA]</scope>
    <source>
        <strain evidence="3 4">CCMP1338</strain>
        <tissue evidence="3">Whole cell</tissue>
    </source>
</reference>
<dbReference type="InterPro" id="IPR011009">
    <property type="entry name" value="Kinase-like_dom_sf"/>
</dbReference>
<evidence type="ECO:0000313" key="3">
    <source>
        <dbReference type="EMBL" id="KAJ8907708.1"/>
    </source>
</evidence>
<proteinExistence type="predicted"/>
<dbReference type="InterPro" id="IPR000719">
    <property type="entry name" value="Prot_kinase_dom"/>
</dbReference>
<dbReference type="GO" id="GO:0005524">
    <property type="term" value="F:ATP binding"/>
    <property type="evidence" value="ECO:0007669"/>
    <property type="project" value="InterPro"/>
</dbReference>
<keyword evidence="4" id="KW-1185">Reference proteome</keyword>
<dbReference type="GO" id="GO:0004674">
    <property type="term" value="F:protein serine/threonine kinase activity"/>
    <property type="evidence" value="ECO:0007669"/>
    <property type="project" value="TreeGrafter"/>
</dbReference>
<dbReference type="PROSITE" id="PS50011">
    <property type="entry name" value="PROTEIN_KINASE_DOM"/>
    <property type="match status" value="1"/>
</dbReference>
<accession>A0AAV8V1E9</accession>
<dbReference type="PANTHER" id="PTHR44329">
    <property type="entry name" value="SERINE/THREONINE-PROTEIN KINASE TNNI3K-RELATED"/>
    <property type="match status" value="1"/>
</dbReference>
<name>A0AAV8V1E9_9RHOD</name>
<feature type="compositionally biased region" description="Basic and acidic residues" evidence="1">
    <location>
        <begin position="310"/>
        <end position="352"/>
    </location>
</feature>
<dbReference type="Proteomes" id="UP001157974">
    <property type="component" value="Unassembled WGS sequence"/>
</dbReference>
<dbReference type="Gene3D" id="1.10.510.10">
    <property type="entry name" value="Transferase(Phosphotransferase) domain 1"/>
    <property type="match status" value="1"/>
</dbReference>